<proteinExistence type="predicted"/>
<dbReference type="InterPro" id="IPR036397">
    <property type="entry name" value="RNaseH_sf"/>
</dbReference>
<dbReference type="GO" id="GO:0003676">
    <property type="term" value="F:nucleic acid binding"/>
    <property type="evidence" value="ECO:0007669"/>
    <property type="project" value="InterPro"/>
</dbReference>
<protein>
    <submittedName>
        <fullName evidence="2">Uncharacterized protein</fullName>
    </submittedName>
</protein>
<comment type="caution">
    <text evidence="2">The sequence shown here is derived from an EMBL/GenBank/DDBJ whole genome shotgun (WGS) entry which is preliminary data.</text>
</comment>
<evidence type="ECO:0000313" key="2">
    <source>
        <dbReference type="EMBL" id="KAJ1152935.1"/>
    </source>
</evidence>
<organism evidence="2 3">
    <name type="scientific">Pleurodeles waltl</name>
    <name type="common">Iberian ribbed newt</name>
    <dbReference type="NCBI Taxonomy" id="8319"/>
    <lineage>
        <taxon>Eukaryota</taxon>
        <taxon>Metazoa</taxon>
        <taxon>Chordata</taxon>
        <taxon>Craniata</taxon>
        <taxon>Vertebrata</taxon>
        <taxon>Euteleostomi</taxon>
        <taxon>Amphibia</taxon>
        <taxon>Batrachia</taxon>
        <taxon>Caudata</taxon>
        <taxon>Salamandroidea</taxon>
        <taxon>Salamandridae</taxon>
        <taxon>Pleurodelinae</taxon>
        <taxon>Pleurodeles</taxon>
    </lineage>
</organism>
<dbReference type="AlphaFoldDB" id="A0AAV7RN50"/>
<sequence>MTLSARDGNAEGGGEKMPVSEGDEESGEEEEESGEEEEENGGIGEQFFPSRGEEDEEAADGGPNTAVAPGGRAKNPATLLEKRGTIRKSISEAGKDWEKKLPLVLYAIRTHVQTSTGHSPFELLFGRQLRTLLEMLAEQWEETEEEVKELLTYTRELRENLHKVWEEAHTTLREAQTKQK</sequence>
<name>A0AAV7RN50_PLEWA</name>
<feature type="compositionally biased region" description="Acidic residues" evidence="1">
    <location>
        <begin position="21"/>
        <end position="40"/>
    </location>
</feature>
<dbReference type="Proteomes" id="UP001066276">
    <property type="component" value="Chromosome 5"/>
</dbReference>
<reference evidence="2" key="1">
    <citation type="journal article" date="2022" name="bioRxiv">
        <title>Sequencing and chromosome-scale assembly of the giantPleurodeles waltlgenome.</title>
        <authorList>
            <person name="Brown T."/>
            <person name="Elewa A."/>
            <person name="Iarovenko S."/>
            <person name="Subramanian E."/>
            <person name="Araus A.J."/>
            <person name="Petzold A."/>
            <person name="Susuki M."/>
            <person name="Suzuki K.-i.T."/>
            <person name="Hayashi T."/>
            <person name="Toyoda A."/>
            <person name="Oliveira C."/>
            <person name="Osipova E."/>
            <person name="Leigh N.D."/>
            <person name="Simon A."/>
            <person name="Yun M.H."/>
        </authorList>
    </citation>
    <scope>NUCLEOTIDE SEQUENCE</scope>
    <source>
        <strain evidence="2">20211129_DDA</strain>
        <tissue evidence="2">Liver</tissue>
    </source>
</reference>
<keyword evidence="3" id="KW-1185">Reference proteome</keyword>
<accession>A0AAV7RN50</accession>
<dbReference type="EMBL" id="JANPWB010000009">
    <property type="protein sequence ID" value="KAJ1152935.1"/>
    <property type="molecule type" value="Genomic_DNA"/>
</dbReference>
<gene>
    <name evidence="2" type="ORF">NDU88_005708</name>
</gene>
<dbReference type="Gene3D" id="3.30.420.10">
    <property type="entry name" value="Ribonuclease H-like superfamily/Ribonuclease H"/>
    <property type="match status" value="1"/>
</dbReference>
<evidence type="ECO:0000256" key="1">
    <source>
        <dbReference type="SAM" id="MobiDB-lite"/>
    </source>
</evidence>
<evidence type="ECO:0000313" key="3">
    <source>
        <dbReference type="Proteomes" id="UP001066276"/>
    </source>
</evidence>
<feature type="region of interest" description="Disordered" evidence="1">
    <location>
        <begin position="1"/>
        <end position="85"/>
    </location>
</feature>